<organism evidence="1 2">
    <name type="scientific">Ensete ventricosum</name>
    <name type="common">Abyssinian banana</name>
    <name type="synonym">Musa ensete</name>
    <dbReference type="NCBI Taxonomy" id="4639"/>
    <lineage>
        <taxon>Eukaryota</taxon>
        <taxon>Viridiplantae</taxon>
        <taxon>Streptophyta</taxon>
        <taxon>Embryophyta</taxon>
        <taxon>Tracheophyta</taxon>
        <taxon>Spermatophyta</taxon>
        <taxon>Magnoliopsida</taxon>
        <taxon>Liliopsida</taxon>
        <taxon>Zingiberales</taxon>
        <taxon>Musaceae</taxon>
        <taxon>Ensete</taxon>
    </lineage>
</organism>
<sequence>MYRTVPSVPTHDTLGYRSVLSIPVLYRTGMYQAYRVVWLIYHTIGCGSNIGCSSTLRDWLHIKSHEKI</sequence>
<dbReference type="EMBL" id="AMZH03011512">
    <property type="protein sequence ID" value="RRT52735.1"/>
    <property type="molecule type" value="Genomic_DNA"/>
</dbReference>
<evidence type="ECO:0000313" key="1">
    <source>
        <dbReference type="EMBL" id="RRT52735.1"/>
    </source>
</evidence>
<dbReference type="AlphaFoldDB" id="A0A426YLY1"/>
<comment type="caution">
    <text evidence="1">The sequence shown here is derived from an EMBL/GenBank/DDBJ whole genome shotgun (WGS) entry which is preliminary data.</text>
</comment>
<proteinExistence type="predicted"/>
<gene>
    <name evidence="1" type="ORF">B296_00028466</name>
</gene>
<name>A0A426YLY1_ENSVE</name>
<reference evidence="1 2" key="1">
    <citation type="journal article" date="2014" name="Agronomy (Basel)">
        <title>A Draft Genome Sequence for Ensete ventricosum, the Drought-Tolerant Tree Against Hunger.</title>
        <authorList>
            <person name="Harrison J."/>
            <person name="Moore K.A."/>
            <person name="Paszkiewicz K."/>
            <person name="Jones T."/>
            <person name="Grant M."/>
            <person name="Ambacheew D."/>
            <person name="Muzemil S."/>
            <person name="Studholme D.J."/>
        </authorList>
    </citation>
    <scope>NUCLEOTIDE SEQUENCE [LARGE SCALE GENOMIC DNA]</scope>
</reference>
<evidence type="ECO:0000313" key="2">
    <source>
        <dbReference type="Proteomes" id="UP000287651"/>
    </source>
</evidence>
<accession>A0A426YLY1</accession>
<dbReference type="Proteomes" id="UP000287651">
    <property type="component" value="Unassembled WGS sequence"/>
</dbReference>
<protein>
    <submittedName>
        <fullName evidence="1">Uncharacterized protein</fullName>
    </submittedName>
</protein>